<keyword evidence="2" id="KW-1185">Reference proteome</keyword>
<sequence length="191" mass="21694">MLEEWRTTLINIEFLLNSRPLTHIPVTHEGEEVLTPFHFLIGRAGSAVPSTAAWTSTVEPDDYRNAQRLTRLFWDQWRKEYLPTLIRRNKWTGKVEPVKEGDLVVLVEDNAPPGEWLKGVVEKVYAAPDGQVRKVDVRTARGTRNRAVTKIAVVDVKQKEDVLAQGARPRKRFIRAPIGTAPAVKQPKQVD</sequence>
<organism evidence="1 2">
    <name type="scientific">Anopheles albimanus</name>
    <name type="common">New world malaria mosquito</name>
    <dbReference type="NCBI Taxonomy" id="7167"/>
    <lineage>
        <taxon>Eukaryota</taxon>
        <taxon>Metazoa</taxon>
        <taxon>Ecdysozoa</taxon>
        <taxon>Arthropoda</taxon>
        <taxon>Hexapoda</taxon>
        <taxon>Insecta</taxon>
        <taxon>Pterygota</taxon>
        <taxon>Neoptera</taxon>
        <taxon>Endopterygota</taxon>
        <taxon>Diptera</taxon>
        <taxon>Nematocera</taxon>
        <taxon>Culicoidea</taxon>
        <taxon>Culicidae</taxon>
        <taxon>Anophelinae</taxon>
        <taxon>Anopheles</taxon>
    </lineage>
</organism>
<dbReference type="STRING" id="7167.A0A182F9M9"/>
<protein>
    <submittedName>
        <fullName evidence="1">DUF5641 domain-containing protein</fullName>
    </submittedName>
</protein>
<dbReference type="VEuPathDB" id="VectorBase:AALB003204"/>
<reference evidence="1" key="2">
    <citation type="submission" date="2022-08" db="UniProtKB">
        <authorList>
            <consortium name="EnsemblMetazoa"/>
        </authorList>
    </citation>
    <scope>IDENTIFICATION</scope>
    <source>
        <strain evidence="1">STECLA/ALBI9_A</strain>
    </source>
</reference>
<dbReference type="Pfam" id="PF18701">
    <property type="entry name" value="DUF5641"/>
    <property type="match status" value="1"/>
</dbReference>
<proteinExistence type="predicted"/>
<name>A0A182F9M9_ANOAL</name>
<evidence type="ECO:0000313" key="2">
    <source>
        <dbReference type="Proteomes" id="UP000069272"/>
    </source>
</evidence>
<reference evidence="1 2" key="1">
    <citation type="journal article" date="2017" name="G3 (Bethesda)">
        <title>The Physical Genome Mapping of Anopheles albimanus Corrected Scaffold Misassemblies and Identified Interarm Rearrangements in Genus Anopheles.</title>
        <authorList>
            <person name="Artemov G.N."/>
            <person name="Peery A.N."/>
            <person name="Jiang X."/>
            <person name="Tu Z."/>
            <person name="Stegniy V.N."/>
            <person name="Sharakhova M.V."/>
            <person name="Sharakhov I.V."/>
        </authorList>
    </citation>
    <scope>NUCLEOTIDE SEQUENCE [LARGE SCALE GENOMIC DNA]</scope>
    <source>
        <strain evidence="1 2">ALBI9_A</strain>
    </source>
</reference>
<dbReference type="PANTHER" id="PTHR47331">
    <property type="entry name" value="PHD-TYPE DOMAIN-CONTAINING PROTEIN"/>
    <property type="match status" value="1"/>
</dbReference>
<dbReference type="Proteomes" id="UP000069272">
    <property type="component" value="Chromosome 3L"/>
</dbReference>
<dbReference type="EnsemblMetazoa" id="AALB003204-RA">
    <property type="protein sequence ID" value="AALB003204-PA"/>
    <property type="gene ID" value="AALB003204"/>
</dbReference>
<accession>A0A182F9M9</accession>
<dbReference type="AlphaFoldDB" id="A0A182F9M9"/>
<dbReference type="VEuPathDB" id="VectorBase:AALB20_036533"/>
<evidence type="ECO:0000313" key="1">
    <source>
        <dbReference type="EnsemblMetazoa" id="AALB003204-PA"/>
    </source>
</evidence>
<dbReference type="InterPro" id="IPR040676">
    <property type="entry name" value="DUF5641"/>
</dbReference>